<dbReference type="OrthoDB" id="2196404at2759"/>
<evidence type="ECO:0000313" key="5">
    <source>
        <dbReference type="Proteomes" id="UP000185944"/>
    </source>
</evidence>
<comment type="subcellular location">
    <subcellularLocation>
        <location evidence="1">Nucleus</location>
    </subcellularLocation>
</comment>
<gene>
    <name evidence="4" type="ORF">NEDG_01461</name>
</gene>
<dbReference type="Pfam" id="PF17020">
    <property type="entry name" value="DUF5097"/>
    <property type="match status" value="1"/>
</dbReference>
<dbReference type="Proteomes" id="UP000185944">
    <property type="component" value="Unassembled WGS sequence"/>
</dbReference>
<dbReference type="PROSITE" id="PS50827">
    <property type="entry name" value="DDT"/>
    <property type="match status" value="1"/>
</dbReference>
<dbReference type="EMBL" id="LTDL01000038">
    <property type="protein sequence ID" value="OAG29914.1"/>
    <property type="molecule type" value="Genomic_DNA"/>
</dbReference>
<dbReference type="AlphaFoldDB" id="A0A177ED87"/>
<sequence>MIESAALRQFVISYFLIHPTRPLCSLVNKITKSIHSKFFKGEIVFLKSKELTGCIVDTTEQGYIVEIYDDNQIVPQKEEVKGSMLLRKDSATKNEVLTFLLGVTRDTPLGRVILGSAVQDLGIFKGQRGSAMVDAIPFGVQHEDLAAIEVKPTWQSASVPDKKTEEAAMAERKRREAMRKSLLELSHTPWTSQSGLFVVNQRILSVFGFLNTFSVFLNVEKVSLESFKTALFAEDYKDRVLVPVYAKLIKAVSHERRKSGKDGLGELVQIAAESVFGNPKLEDLVKALGEPEPSENPAGFTRIQWFVGDPTSKNWGAYMKSFVYDVANLYEIEVHTKEFTPGPQTVSSDPLSRAADRLLFLSFLIEICMVGLRFRSYFDTEIETFKDNETKRQAIIQEIKRIRGEVASTGLTEQTHGPLDAAEKALAEIDAQNTPEVIRTQIGTYSDIVFLMISGDIFYLVNKHFFVLEKASWCALIALLETEAKKNLNLIEQMKRFMRLV</sequence>
<dbReference type="VEuPathDB" id="MicrosporidiaDB:NEDG_01461"/>
<evidence type="ECO:0000256" key="2">
    <source>
        <dbReference type="ARBA" id="ARBA00023242"/>
    </source>
</evidence>
<comment type="caution">
    <text evidence="4">The sequence shown here is derived from an EMBL/GenBank/DDBJ whole genome shotgun (WGS) entry which is preliminary data.</text>
</comment>
<reference evidence="4 5" key="1">
    <citation type="submission" date="2016-02" db="EMBL/GenBank/DDBJ databases">
        <title>Discovery of a natural microsporidian pathogen with a broad tissue tropism in Caenorhabditis elegans.</title>
        <authorList>
            <person name="Luallen R.J."/>
            <person name="Reinke A.W."/>
            <person name="Tong L."/>
            <person name="Botts M.R."/>
            <person name="Felix M.-A."/>
            <person name="Troemel E.R."/>
        </authorList>
    </citation>
    <scope>NUCLEOTIDE SEQUENCE [LARGE SCALE GENOMIC DNA]</scope>
    <source>
        <strain evidence="4 5">JUm2807</strain>
    </source>
</reference>
<dbReference type="InterPro" id="IPR018501">
    <property type="entry name" value="DDT_dom"/>
</dbReference>
<dbReference type="GO" id="GO:0005634">
    <property type="term" value="C:nucleus"/>
    <property type="evidence" value="ECO:0007669"/>
    <property type="project" value="UniProtKB-SubCell"/>
</dbReference>
<evidence type="ECO:0000259" key="3">
    <source>
        <dbReference type="PROSITE" id="PS50827"/>
    </source>
</evidence>
<protein>
    <recommendedName>
        <fullName evidence="3">DDT domain-containing protein</fullName>
    </recommendedName>
</protein>
<name>A0A177ED87_9MICR</name>
<evidence type="ECO:0000256" key="1">
    <source>
        <dbReference type="ARBA" id="ARBA00004123"/>
    </source>
</evidence>
<proteinExistence type="predicted"/>
<dbReference type="Pfam" id="PF02791">
    <property type="entry name" value="DDT"/>
    <property type="match status" value="1"/>
</dbReference>
<evidence type="ECO:0000313" key="4">
    <source>
        <dbReference type="EMBL" id="OAG29914.1"/>
    </source>
</evidence>
<accession>A0A177ED87</accession>
<dbReference type="InterPro" id="IPR031511">
    <property type="entry name" value="DUF5097"/>
</dbReference>
<feature type="domain" description="DDT" evidence="3">
    <location>
        <begin position="197"/>
        <end position="258"/>
    </location>
</feature>
<dbReference type="STRING" id="1805483.A0A177ED87"/>
<keyword evidence="5" id="KW-1185">Reference proteome</keyword>
<keyword evidence="2" id="KW-0539">Nucleus</keyword>
<dbReference type="RefSeq" id="XP_067544466.1">
    <property type="nucleotide sequence ID" value="XM_067688879.1"/>
</dbReference>
<organism evidence="4 5">
    <name type="scientific">Nematocida displodere</name>
    <dbReference type="NCBI Taxonomy" id="1805483"/>
    <lineage>
        <taxon>Eukaryota</taxon>
        <taxon>Fungi</taxon>
        <taxon>Fungi incertae sedis</taxon>
        <taxon>Microsporidia</taxon>
        <taxon>Nematocida</taxon>
    </lineage>
</organism>
<dbReference type="GeneID" id="93647811"/>